<dbReference type="AlphaFoldDB" id="A0A382IEP6"/>
<sequence>MRLSLFVVLCLVSSVAASESVVLPMRDWSALIDEILADRLENLLPQLMRREGIDMWILISREYNEDPILKTFLPSTWLSARRRTILVIFDPGEGRALELLAVARYQVGELFAKAWDKETQGRQWQRLAALINQKNPERIAINRSTHFALADGITATAHQEFLDMLSAEMKKRVVSAEPLALAWLETRTRKEMDVYPGLVGLGHDIISESFSNKVVVARKTSTEDVVWWLREKTRAMKLQNWFHPSVSIQRASQEQFEHIKAFSEQAETSVVQPGDLLHVDFGLTYLRLQTDQQQHAYVLRPDEKDAPEYLKAALAKANQLQDIFTLNFKPGRTGNEVLKLSRKQA</sequence>
<evidence type="ECO:0000313" key="1">
    <source>
        <dbReference type="EMBL" id="SVB97762.1"/>
    </source>
</evidence>
<dbReference type="SUPFAM" id="SSF55920">
    <property type="entry name" value="Creatinase/aminopeptidase"/>
    <property type="match status" value="1"/>
</dbReference>
<evidence type="ECO:0008006" key="2">
    <source>
        <dbReference type="Google" id="ProtNLM"/>
    </source>
</evidence>
<proteinExistence type="predicted"/>
<accession>A0A382IEP6</accession>
<protein>
    <recommendedName>
        <fullName evidence="2">Xaa-Pro aminopeptidase</fullName>
    </recommendedName>
</protein>
<dbReference type="Gene3D" id="3.90.230.10">
    <property type="entry name" value="Creatinase/methionine aminopeptidase superfamily"/>
    <property type="match status" value="1"/>
</dbReference>
<feature type="non-terminal residue" evidence="1">
    <location>
        <position position="345"/>
    </location>
</feature>
<organism evidence="1">
    <name type="scientific">marine metagenome</name>
    <dbReference type="NCBI Taxonomy" id="408172"/>
    <lineage>
        <taxon>unclassified sequences</taxon>
        <taxon>metagenomes</taxon>
        <taxon>ecological metagenomes</taxon>
    </lineage>
</organism>
<dbReference type="InterPro" id="IPR036005">
    <property type="entry name" value="Creatinase/aminopeptidase-like"/>
</dbReference>
<dbReference type="EMBL" id="UINC01066744">
    <property type="protein sequence ID" value="SVB97762.1"/>
    <property type="molecule type" value="Genomic_DNA"/>
</dbReference>
<reference evidence="1" key="1">
    <citation type="submission" date="2018-05" db="EMBL/GenBank/DDBJ databases">
        <authorList>
            <person name="Lanie J.A."/>
            <person name="Ng W.-L."/>
            <person name="Kazmierczak K.M."/>
            <person name="Andrzejewski T.M."/>
            <person name="Davidsen T.M."/>
            <person name="Wayne K.J."/>
            <person name="Tettelin H."/>
            <person name="Glass J.I."/>
            <person name="Rusch D."/>
            <person name="Podicherti R."/>
            <person name="Tsui H.-C.T."/>
            <person name="Winkler M.E."/>
        </authorList>
    </citation>
    <scope>NUCLEOTIDE SEQUENCE</scope>
</reference>
<gene>
    <name evidence="1" type="ORF">METZ01_LOCUS250616</name>
</gene>
<name>A0A382IEP6_9ZZZZ</name>